<keyword evidence="10" id="KW-0004">4Fe-4S</keyword>
<evidence type="ECO:0000256" key="9">
    <source>
        <dbReference type="ARBA" id="ARBA00023186"/>
    </source>
</evidence>
<evidence type="ECO:0000256" key="2">
    <source>
        <dbReference type="ARBA" id="ARBA00006100"/>
    </source>
</evidence>
<sequence length="373" mass="41518">MTESLYIHIPFCVRKCIYCDFYSLPLSVPDTGTYVEALCAEMALRRGAARNLRTVFIGGGTPTLLSATEAARLLDTAAALFSLRSDAEITIEANPGTITMKKASDLRAAGVNRMSIGVQSLIDEELSLLGRAHSARDALAAMEAVRKAGFENLSLDLMYGLPGQKMASWEYSLENSIGLTPEHFSTYELTPEEGTPLARLLEEGRLALPPEETVTDMYYRGIDLLAENGYMHYEISNFAKPGRSCAHNLTYWRREEYLGIGAAAHSFLHEKRTANFRDLRRYIDTVARGVLPVEEESGTSSIEAQKEMLFLGLRTSEGIDMERSPLREPLEKSKTVEECIRLGLLEREGPRLRLGRRGLVLSSEILVKILMEI</sequence>
<feature type="domain" description="Radical SAM core" evidence="11">
    <location>
        <begin position="1"/>
        <end position="231"/>
    </location>
</feature>
<dbReference type="SUPFAM" id="SSF102114">
    <property type="entry name" value="Radical SAM enzymes"/>
    <property type="match status" value="1"/>
</dbReference>
<dbReference type="AlphaFoldDB" id="A0A953JEL5"/>
<keyword evidence="8 10" id="KW-0411">Iron-sulfur</keyword>
<comment type="subcellular location">
    <subcellularLocation>
        <location evidence="10">Cytoplasm</location>
    </subcellularLocation>
</comment>
<dbReference type="SFLD" id="SFLDF00562">
    <property type="entry name" value="HemN-like__clustered_with_heat"/>
    <property type="match status" value="1"/>
</dbReference>
<keyword evidence="7 10" id="KW-0408">Iron</keyword>
<dbReference type="InterPro" id="IPR006638">
    <property type="entry name" value="Elp3/MiaA/NifB-like_rSAM"/>
</dbReference>
<dbReference type="InterPro" id="IPR004559">
    <property type="entry name" value="HemW-like"/>
</dbReference>
<organism evidence="12 13">
    <name type="scientific">Candidatus Nitrobium versatile</name>
    <dbReference type="NCBI Taxonomy" id="2884831"/>
    <lineage>
        <taxon>Bacteria</taxon>
        <taxon>Pseudomonadati</taxon>
        <taxon>Nitrospirota</taxon>
        <taxon>Nitrospiria</taxon>
        <taxon>Nitrospirales</taxon>
        <taxon>Nitrospiraceae</taxon>
        <taxon>Candidatus Nitrobium</taxon>
    </lineage>
</organism>
<dbReference type="InterPro" id="IPR013785">
    <property type="entry name" value="Aldolase_TIM"/>
</dbReference>
<comment type="similarity">
    <text evidence="2">Belongs to the anaerobic coproporphyrinogen-III oxidase family. HemW subfamily.</text>
</comment>
<dbReference type="CDD" id="cd01335">
    <property type="entry name" value="Radical_SAM"/>
    <property type="match status" value="1"/>
</dbReference>
<dbReference type="InterPro" id="IPR058240">
    <property type="entry name" value="rSAM_sf"/>
</dbReference>
<name>A0A953JEL5_9BACT</name>
<proteinExistence type="inferred from homology"/>
<dbReference type="GO" id="GO:0046872">
    <property type="term" value="F:metal ion binding"/>
    <property type="evidence" value="ECO:0007669"/>
    <property type="project" value="UniProtKB-UniRule"/>
</dbReference>
<dbReference type="SFLD" id="SFLDF00288">
    <property type="entry name" value="HemN-like__clustered_with_nucl"/>
    <property type="match status" value="1"/>
</dbReference>
<evidence type="ECO:0000256" key="3">
    <source>
        <dbReference type="ARBA" id="ARBA00017228"/>
    </source>
</evidence>
<dbReference type="GO" id="GO:0006779">
    <property type="term" value="P:porphyrin-containing compound biosynthetic process"/>
    <property type="evidence" value="ECO:0007669"/>
    <property type="project" value="InterPro"/>
</dbReference>
<dbReference type="PANTHER" id="PTHR13932">
    <property type="entry name" value="COPROPORPHYRINIGEN III OXIDASE"/>
    <property type="match status" value="1"/>
</dbReference>
<keyword evidence="6 10" id="KW-0479">Metal-binding</keyword>
<keyword evidence="9 10" id="KW-0143">Chaperone</keyword>
<dbReference type="GO" id="GO:0004109">
    <property type="term" value="F:coproporphyrinogen oxidase activity"/>
    <property type="evidence" value="ECO:0007669"/>
    <property type="project" value="InterPro"/>
</dbReference>
<dbReference type="InterPro" id="IPR007197">
    <property type="entry name" value="rSAM"/>
</dbReference>
<evidence type="ECO:0000256" key="5">
    <source>
        <dbReference type="ARBA" id="ARBA00022691"/>
    </source>
</evidence>
<evidence type="ECO:0000256" key="4">
    <source>
        <dbReference type="ARBA" id="ARBA00022617"/>
    </source>
</evidence>
<protein>
    <recommendedName>
        <fullName evidence="3 10">Heme chaperone HemW</fullName>
    </recommendedName>
</protein>
<dbReference type="GO" id="GO:0005737">
    <property type="term" value="C:cytoplasm"/>
    <property type="evidence" value="ECO:0007669"/>
    <property type="project" value="UniProtKB-SubCell"/>
</dbReference>
<evidence type="ECO:0000256" key="6">
    <source>
        <dbReference type="ARBA" id="ARBA00022723"/>
    </source>
</evidence>
<reference evidence="12" key="2">
    <citation type="submission" date="2021-08" db="EMBL/GenBank/DDBJ databases">
        <authorList>
            <person name="Dalcin Martins P."/>
        </authorList>
    </citation>
    <scope>NUCLEOTIDE SEQUENCE</scope>
    <source>
        <strain evidence="12">MAG_39</strain>
    </source>
</reference>
<dbReference type="NCBIfam" id="TIGR00539">
    <property type="entry name" value="hemN_rel"/>
    <property type="match status" value="1"/>
</dbReference>
<comment type="cofactor">
    <cofactor evidence="1">
        <name>[4Fe-4S] cluster</name>
        <dbReference type="ChEBI" id="CHEBI:49883"/>
    </cofactor>
</comment>
<dbReference type="InterPro" id="IPR010723">
    <property type="entry name" value="HemN_C"/>
</dbReference>
<accession>A0A953JEL5</accession>
<comment type="function">
    <text evidence="10">Probably acts as a heme chaperone, transferring heme to an unknown acceptor. Binds one molecule of heme per monomer, possibly covalently. Binds 1 [4Fe-4S] cluster. The cluster is coordinated with 3 cysteines and an exchangeable S-adenosyl-L-methionine.</text>
</comment>
<evidence type="ECO:0000256" key="8">
    <source>
        <dbReference type="ARBA" id="ARBA00023014"/>
    </source>
</evidence>
<dbReference type="InterPro" id="IPR034505">
    <property type="entry name" value="Coproporphyrinogen-III_oxidase"/>
</dbReference>
<keyword evidence="5 10" id="KW-0949">S-adenosyl-L-methionine</keyword>
<dbReference type="Pfam" id="PF04055">
    <property type="entry name" value="Radical_SAM"/>
    <property type="match status" value="1"/>
</dbReference>
<evidence type="ECO:0000259" key="11">
    <source>
        <dbReference type="PROSITE" id="PS51918"/>
    </source>
</evidence>
<keyword evidence="10" id="KW-0963">Cytoplasm</keyword>
<dbReference type="Pfam" id="PF06969">
    <property type="entry name" value="HemN_C"/>
    <property type="match status" value="1"/>
</dbReference>
<gene>
    <name evidence="12" type="primary">hemW</name>
    <name evidence="12" type="ORF">K8I29_13260</name>
</gene>
<dbReference type="SFLD" id="SFLDG01065">
    <property type="entry name" value="anaerobic_coproporphyrinogen-I"/>
    <property type="match status" value="1"/>
</dbReference>
<keyword evidence="4 10" id="KW-0349">Heme</keyword>
<evidence type="ECO:0000256" key="1">
    <source>
        <dbReference type="ARBA" id="ARBA00001966"/>
    </source>
</evidence>
<evidence type="ECO:0000256" key="10">
    <source>
        <dbReference type="RuleBase" id="RU364116"/>
    </source>
</evidence>
<dbReference type="Proteomes" id="UP000705867">
    <property type="component" value="Unassembled WGS sequence"/>
</dbReference>
<dbReference type="SFLD" id="SFLDS00029">
    <property type="entry name" value="Radical_SAM"/>
    <property type="match status" value="1"/>
</dbReference>
<evidence type="ECO:0000313" key="12">
    <source>
        <dbReference type="EMBL" id="MBZ0157165.1"/>
    </source>
</evidence>
<dbReference type="PANTHER" id="PTHR13932:SF5">
    <property type="entry name" value="RADICAL S-ADENOSYL METHIONINE DOMAIN-CONTAINING PROTEIN 1, MITOCHONDRIAL"/>
    <property type="match status" value="1"/>
</dbReference>
<dbReference type="Gene3D" id="3.20.20.70">
    <property type="entry name" value="Aldolase class I"/>
    <property type="match status" value="1"/>
</dbReference>
<dbReference type="SFLD" id="SFLDG01082">
    <property type="entry name" value="B12-binding_domain_containing"/>
    <property type="match status" value="1"/>
</dbReference>
<evidence type="ECO:0000256" key="7">
    <source>
        <dbReference type="ARBA" id="ARBA00023004"/>
    </source>
</evidence>
<dbReference type="GO" id="GO:0051539">
    <property type="term" value="F:4 iron, 4 sulfur cluster binding"/>
    <property type="evidence" value="ECO:0007669"/>
    <property type="project" value="UniProtKB-UniRule"/>
</dbReference>
<reference evidence="12" key="1">
    <citation type="journal article" date="2021" name="bioRxiv">
        <title>Unraveling nitrogen, sulfur and carbon metabolic pathways and microbial community transcriptional responses to substrate deprivation and toxicity stresses in a bioreactor mimicking anoxic brackish coastal sediment conditions.</title>
        <authorList>
            <person name="Martins P.D."/>
            <person name="Echeveste M.J."/>
            <person name="Arshad A."/>
            <person name="Kurth J."/>
            <person name="Ouboter H."/>
            <person name="Jetten M.S.M."/>
            <person name="Welte C.U."/>
        </authorList>
    </citation>
    <scope>NUCLEOTIDE SEQUENCE</scope>
    <source>
        <strain evidence="12">MAG_39</strain>
    </source>
</reference>
<evidence type="ECO:0000313" key="13">
    <source>
        <dbReference type="Proteomes" id="UP000705867"/>
    </source>
</evidence>
<dbReference type="SMART" id="SM00729">
    <property type="entry name" value="Elp3"/>
    <property type="match status" value="1"/>
</dbReference>
<comment type="caution">
    <text evidence="12">The sequence shown here is derived from an EMBL/GenBank/DDBJ whole genome shotgun (WGS) entry which is preliminary data.</text>
</comment>
<dbReference type="EMBL" id="JAIOIV010000106">
    <property type="protein sequence ID" value="MBZ0157165.1"/>
    <property type="molecule type" value="Genomic_DNA"/>
</dbReference>
<dbReference type="PROSITE" id="PS51918">
    <property type="entry name" value="RADICAL_SAM"/>
    <property type="match status" value="1"/>
</dbReference>